<organism evidence="6 7">
    <name type="scientific">Methylobacterium aquaticum</name>
    <dbReference type="NCBI Taxonomy" id="270351"/>
    <lineage>
        <taxon>Bacteria</taxon>
        <taxon>Pseudomonadati</taxon>
        <taxon>Pseudomonadota</taxon>
        <taxon>Alphaproteobacteria</taxon>
        <taxon>Hyphomicrobiales</taxon>
        <taxon>Methylobacteriaceae</taxon>
        <taxon>Methylobacterium</taxon>
    </lineage>
</organism>
<keyword evidence="1" id="KW-0805">Transcription regulation</keyword>
<dbReference type="SUPFAM" id="SSF51215">
    <property type="entry name" value="Regulatory protein AraC"/>
    <property type="match status" value="1"/>
</dbReference>
<evidence type="ECO:0000256" key="4">
    <source>
        <dbReference type="SAM" id="MobiDB-lite"/>
    </source>
</evidence>
<dbReference type="Pfam" id="PF12833">
    <property type="entry name" value="HTH_18"/>
    <property type="match status" value="1"/>
</dbReference>
<dbReference type="RefSeq" id="WP_060848296.1">
    <property type="nucleotide sequence ID" value="NZ_AP014704.1"/>
</dbReference>
<dbReference type="KEGG" id="maqu:Maq22A_c21530"/>
<feature type="domain" description="HTH araC/xylS-type" evidence="5">
    <location>
        <begin position="183"/>
        <end position="281"/>
    </location>
</feature>
<gene>
    <name evidence="6" type="primary">araC</name>
    <name evidence="6" type="ORF">Maq22A_c21530</name>
</gene>
<dbReference type="InterPro" id="IPR018062">
    <property type="entry name" value="HTH_AraC-typ_CS"/>
</dbReference>
<dbReference type="CDD" id="cd06976">
    <property type="entry name" value="cupin_MtlR-like_N"/>
    <property type="match status" value="1"/>
</dbReference>
<dbReference type="STRING" id="270351.Maq22A_c21530"/>
<dbReference type="PANTHER" id="PTHR43280:SF27">
    <property type="entry name" value="TRANSCRIPTIONAL REGULATOR MTLR"/>
    <property type="match status" value="1"/>
</dbReference>
<reference evidence="6 7" key="1">
    <citation type="journal article" date="2015" name="Genome Announc.">
        <title>Complete Genome Sequence of Methylobacterium aquaticum Strain 22A, Isolated from Racomitrium japonicum Moss.</title>
        <authorList>
            <person name="Tani A."/>
            <person name="Ogura Y."/>
            <person name="Hayashi T."/>
            <person name="Kimbara K."/>
        </authorList>
    </citation>
    <scope>NUCLEOTIDE SEQUENCE [LARGE SCALE GENOMIC DNA]</scope>
    <source>
        <strain evidence="6 7">MA-22A</strain>
    </source>
</reference>
<dbReference type="GO" id="GO:0043565">
    <property type="term" value="F:sequence-specific DNA binding"/>
    <property type="evidence" value="ECO:0007669"/>
    <property type="project" value="InterPro"/>
</dbReference>
<dbReference type="AlphaFoldDB" id="A0A0C6F3W6"/>
<evidence type="ECO:0000256" key="2">
    <source>
        <dbReference type="ARBA" id="ARBA00023125"/>
    </source>
</evidence>
<dbReference type="Pfam" id="PF02311">
    <property type="entry name" value="AraC_binding"/>
    <property type="match status" value="1"/>
</dbReference>
<dbReference type="InterPro" id="IPR037923">
    <property type="entry name" value="HTH-like"/>
</dbReference>
<evidence type="ECO:0000256" key="1">
    <source>
        <dbReference type="ARBA" id="ARBA00023015"/>
    </source>
</evidence>
<dbReference type="InterPro" id="IPR014710">
    <property type="entry name" value="RmlC-like_jellyroll"/>
</dbReference>
<dbReference type="GO" id="GO:0003700">
    <property type="term" value="F:DNA-binding transcription factor activity"/>
    <property type="evidence" value="ECO:0007669"/>
    <property type="project" value="InterPro"/>
</dbReference>
<dbReference type="EMBL" id="AP014704">
    <property type="protein sequence ID" value="BAQ47321.1"/>
    <property type="molecule type" value="Genomic_DNA"/>
</dbReference>
<keyword evidence="3" id="KW-0804">Transcription</keyword>
<dbReference type="SMART" id="SM00342">
    <property type="entry name" value="HTH_ARAC"/>
    <property type="match status" value="1"/>
</dbReference>
<evidence type="ECO:0000259" key="5">
    <source>
        <dbReference type="PROSITE" id="PS01124"/>
    </source>
</evidence>
<reference evidence="7" key="2">
    <citation type="submission" date="2015-01" db="EMBL/GenBank/DDBJ databases">
        <title>Complete genome sequence of Methylobacterium aquaticum strain 22A.</title>
        <authorList>
            <person name="Tani A."/>
            <person name="Ogura Y."/>
            <person name="Hayashi T."/>
        </authorList>
    </citation>
    <scope>NUCLEOTIDE SEQUENCE [LARGE SCALE GENOMIC DNA]</scope>
    <source>
        <strain evidence="7">MA-22A</strain>
    </source>
</reference>
<sequence length="317" mass="34547">MQPDLELVQVGPETSFKAWAHGYPYRTVRWHFHPECELHLVTHTSGTFMVGDHVGSFEPGHLVLIGPNLPHNWISATEPGEVVPERGLVLQFTRERIAAAARGFPELAGLETLLGDASRGIEFGPGLAAPAAALMTELIAATGVRRLAVFLELLDRLAHHPRRPLLGPEYRFDPGAATAGTINHVLAHIDTHLDHDLREADLAALCGRSASAFSRLFRQHTGMGFSRYVNRLRIDRACHLLMAGDRPVTEICFEVGFNNVSNFNRQFLAHKGVAPSRFRASHRLVAAPAGGPAPGGRPPRRAAPPTLSPIPTAETFP</sequence>
<dbReference type="InterPro" id="IPR018060">
    <property type="entry name" value="HTH_AraC"/>
</dbReference>
<dbReference type="PROSITE" id="PS01124">
    <property type="entry name" value="HTH_ARAC_FAMILY_2"/>
    <property type="match status" value="1"/>
</dbReference>
<dbReference type="SUPFAM" id="SSF46689">
    <property type="entry name" value="Homeodomain-like"/>
    <property type="match status" value="2"/>
</dbReference>
<dbReference type="Gene3D" id="1.10.10.60">
    <property type="entry name" value="Homeodomain-like"/>
    <property type="match status" value="2"/>
</dbReference>
<dbReference type="Proteomes" id="UP000061432">
    <property type="component" value="Chromosome"/>
</dbReference>
<proteinExistence type="predicted"/>
<dbReference type="OrthoDB" id="9816011at2"/>
<dbReference type="PATRIC" id="fig|270351.10.peg.4160"/>
<name>A0A0C6F3W6_9HYPH</name>
<evidence type="ECO:0000256" key="3">
    <source>
        <dbReference type="ARBA" id="ARBA00023163"/>
    </source>
</evidence>
<accession>A0A0C6F3W6</accession>
<dbReference type="Gene3D" id="2.60.120.10">
    <property type="entry name" value="Jelly Rolls"/>
    <property type="match status" value="1"/>
</dbReference>
<evidence type="ECO:0000313" key="7">
    <source>
        <dbReference type="Proteomes" id="UP000061432"/>
    </source>
</evidence>
<protein>
    <submittedName>
        <fullName evidence="6">AraC-type DNA-binding domain-containing proteins</fullName>
    </submittedName>
</protein>
<dbReference type="InterPro" id="IPR003313">
    <property type="entry name" value="AraC-bd"/>
</dbReference>
<keyword evidence="2 6" id="KW-0238">DNA-binding</keyword>
<dbReference type="PANTHER" id="PTHR43280">
    <property type="entry name" value="ARAC-FAMILY TRANSCRIPTIONAL REGULATOR"/>
    <property type="match status" value="1"/>
</dbReference>
<evidence type="ECO:0000313" key="6">
    <source>
        <dbReference type="EMBL" id="BAQ47321.1"/>
    </source>
</evidence>
<feature type="region of interest" description="Disordered" evidence="4">
    <location>
        <begin position="286"/>
        <end position="317"/>
    </location>
</feature>
<dbReference type="PROSITE" id="PS00041">
    <property type="entry name" value="HTH_ARAC_FAMILY_1"/>
    <property type="match status" value="1"/>
</dbReference>
<dbReference type="InterPro" id="IPR009057">
    <property type="entry name" value="Homeodomain-like_sf"/>
</dbReference>